<dbReference type="EMBL" id="CCSB01000003">
    <property type="protein sequence ID" value="CDZ78210.1"/>
    <property type="molecule type" value="Genomic_DNA"/>
</dbReference>
<gene>
    <name evidence="1" type="ORF">BN59_02518</name>
</gene>
<keyword evidence="2" id="KW-1185">Reference proteome</keyword>
<accession>A0A078KUS8</accession>
<proteinExistence type="predicted"/>
<name>A0A078KUS8_9GAMM</name>
<evidence type="ECO:0000313" key="1">
    <source>
        <dbReference type="EMBL" id="CDZ78210.1"/>
    </source>
</evidence>
<reference evidence="1 2" key="1">
    <citation type="submission" date="2014-06" db="EMBL/GenBank/DDBJ databases">
        <authorList>
            <person name="Urmite Genomes Urmite Genomes"/>
        </authorList>
    </citation>
    <scope>NUCLEOTIDE SEQUENCE [LARGE SCALE GENOMIC DNA]</scope>
</reference>
<dbReference type="Proteomes" id="UP000044071">
    <property type="component" value="Unassembled WGS sequence"/>
</dbReference>
<dbReference type="AlphaFoldDB" id="A0A078KUS8"/>
<sequence length="76" mass="8459">MDYSSRGAKVKSGEKFGLSGYWINKDQTHPVRILYEPNADDIVPGITQDLVFIYYGSTKPTPLEISTLIAESLNAH</sequence>
<protein>
    <submittedName>
        <fullName evidence="1">Uncharacterized protein</fullName>
    </submittedName>
</protein>
<evidence type="ECO:0000313" key="2">
    <source>
        <dbReference type="Proteomes" id="UP000044071"/>
    </source>
</evidence>
<dbReference type="OrthoDB" id="9845513at2"/>
<organism evidence="1 2">
    <name type="scientific">Legionella massiliensis</name>
    <dbReference type="NCBI Taxonomy" id="1034943"/>
    <lineage>
        <taxon>Bacteria</taxon>
        <taxon>Pseudomonadati</taxon>
        <taxon>Pseudomonadota</taxon>
        <taxon>Gammaproteobacteria</taxon>
        <taxon>Legionellales</taxon>
        <taxon>Legionellaceae</taxon>
        <taxon>Legionella</taxon>
    </lineage>
</organism>
<dbReference type="RefSeq" id="WP_043874740.1">
    <property type="nucleotide sequence ID" value="NZ_CCVW01000003.1"/>
</dbReference>